<reference evidence="2 3" key="1">
    <citation type="submission" date="2020-08" db="EMBL/GenBank/DDBJ databases">
        <title>Genomic Encyclopedia of Type Strains, Phase IV (KMG-IV): sequencing the most valuable type-strain genomes for metagenomic binning, comparative biology and taxonomic classification.</title>
        <authorList>
            <person name="Goeker M."/>
        </authorList>
    </citation>
    <scope>NUCLEOTIDE SEQUENCE [LARGE SCALE GENOMIC DNA]</scope>
    <source>
        <strain evidence="2 3">DSM 26723</strain>
    </source>
</reference>
<dbReference type="InterPro" id="IPR014914">
    <property type="entry name" value="RES_dom"/>
</dbReference>
<accession>A0A841HJA0</accession>
<evidence type="ECO:0000259" key="1">
    <source>
        <dbReference type="Pfam" id="PF08808"/>
    </source>
</evidence>
<protein>
    <recommendedName>
        <fullName evidence="1">RES domain-containing protein</fullName>
    </recommendedName>
</protein>
<dbReference type="EMBL" id="JACHHZ010000001">
    <property type="protein sequence ID" value="MBB6092105.1"/>
    <property type="molecule type" value="Genomic_DNA"/>
</dbReference>
<keyword evidence="3" id="KW-1185">Reference proteome</keyword>
<name>A0A841HJA0_9GAMM</name>
<organism evidence="2 3">
    <name type="scientific">Povalibacter uvarum</name>
    <dbReference type="NCBI Taxonomy" id="732238"/>
    <lineage>
        <taxon>Bacteria</taxon>
        <taxon>Pseudomonadati</taxon>
        <taxon>Pseudomonadota</taxon>
        <taxon>Gammaproteobacteria</taxon>
        <taxon>Steroidobacterales</taxon>
        <taxon>Steroidobacteraceae</taxon>
        <taxon>Povalibacter</taxon>
    </lineage>
</organism>
<comment type="caution">
    <text evidence="2">The sequence shown here is derived from an EMBL/GenBank/DDBJ whole genome shotgun (WGS) entry which is preliminary data.</text>
</comment>
<sequence>MSVTDQTYRDRVYFDLEAQRTTHRNALLAALQAVEPTSINLIPDWCRVTDWTWSNTPLSPAGSLKGIGQRFNIGETLDRARGQSFPCLYIGQDEETARIEKFGVARSAREDRLSTYEFALRSPDAFTTFPLHGHVDEVLDLREMRRLRPFVDIIKRFNLSSDTIAYAKKHKFPQRTLVTTVVMLRNLLLAPPSWREEPQNYGIPAPSQIFGRLVRDAGFEGILYPSQRGGQLCLALFPENFRDSSSEVHVRGTPPPAASCYKLNKDNLCL</sequence>
<evidence type="ECO:0000313" key="3">
    <source>
        <dbReference type="Proteomes" id="UP000588068"/>
    </source>
</evidence>
<dbReference type="Pfam" id="PF08808">
    <property type="entry name" value="RES"/>
    <property type="match status" value="1"/>
</dbReference>
<feature type="domain" description="RES" evidence="1">
    <location>
        <begin position="47"/>
        <end position="244"/>
    </location>
</feature>
<gene>
    <name evidence="2" type="ORF">HNQ60_000951</name>
</gene>
<evidence type="ECO:0000313" key="2">
    <source>
        <dbReference type="EMBL" id="MBB6092105.1"/>
    </source>
</evidence>
<dbReference type="AlphaFoldDB" id="A0A841HJA0"/>
<proteinExistence type="predicted"/>
<dbReference type="Proteomes" id="UP000588068">
    <property type="component" value="Unassembled WGS sequence"/>
</dbReference>